<feature type="non-terminal residue" evidence="1">
    <location>
        <position position="210"/>
    </location>
</feature>
<keyword evidence="2" id="KW-1185">Reference proteome</keyword>
<dbReference type="AlphaFoldDB" id="A0AA39WJ49"/>
<evidence type="ECO:0000313" key="1">
    <source>
        <dbReference type="EMBL" id="KAK0616352.1"/>
    </source>
</evidence>
<dbReference type="Pfam" id="PF12138">
    <property type="entry name" value="Spherulin4"/>
    <property type="match status" value="1"/>
</dbReference>
<name>A0AA39WJ49_9PEZI</name>
<feature type="non-terminal residue" evidence="1">
    <location>
        <position position="1"/>
    </location>
</feature>
<dbReference type="Proteomes" id="UP001175000">
    <property type="component" value="Unassembled WGS sequence"/>
</dbReference>
<dbReference type="InterPro" id="IPR021986">
    <property type="entry name" value="Spherulin4"/>
</dbReference>
<proteinExistence type="predicted"/>
<organism evidence="1 2">
    <name type="scientific">Immersiella caudata</name>
    <dbReference type="NCBI Taxonomy" id="314043"/>
    <lineage>
        <taxon>Eukaryota</taxon>
        <taxon>Fungi</taxon>
        <taxon>Dikarya</taxon>
        <taxon>Ascomycota</taxon>
        <taxon>Pezizomycotina</taxon>
        <taxon>Sordariomycetes</taxon>
        <taxon>Sordariomycetidae</taxon>
        <taxon>Sordariales</taxon>
        <taxon>Lasiosphaeriaceae</taxon>
        <taxon>Immersiella</taxon>
    </lineage>
</organism>
<dbReference type="EMBL" id="JAULSU010000005">
    <property type="protein sequence ID" value="KAK0616352.1"/>
    <property type="molecule type" value="Genomic_DNA"/>
</dbReference>
<evidence type="ECO:0000313" key="2">
    <source>
        <dbReference type="Proteomes" id="UP001175000"/>
    </source>
</evidence>
<accession>A0AA39WJ49</accession>
<sequence length="210" mass="23310">VLVPLYIYPSPNAWEPLFTAARSYPLQDFVVVVNPDNGPGCSPVPDCNYLKALSELSTLANVIILGYIYCSYGDRPLAEIETDIRIYHGWSHQQNSLSTWSGHDLHGSPRMKSLTIDGIFVDEVPSEQECLEFMSSISHTATTTLKHSGFARPLVIFNPGIFVIPAFYELAGYVVVFENAAPEWGSDYVRDNLALLTEDLRSRSIAIAHS</sequence>
<dbReference type="PANTHER" id="PTHR35040:SF9">
    <property type="entry name" value="4-LIKE CELL SURFACE PROTEIN, PUTATIVE (AFU_ORTHOLOGUE AFUA_4G14080)-RELATED"/>
    <property type="match status" value="1"/>
</dbReference>
<dbReference type="PANTHER" id="PTHR35040">
    <property type="match status" value="1"/>
</dbReference>
<comment type="caution">
    <text evidence="1">The sequence shown here is derived from an EMBL/GenBank/DDBJ whole genome shotgun (WGS) entry which is preliminary data.</text>
</comment>
<reference evidence="1" key="1">
    <citation type="submission" date="2023-06" db="EMBL/GenBank/DDBJ databases">
        <title>Genome-scale phylogeny and comparative genomics of the fungal order Sordariales.</title>
        <authorList>
            <consortium name="Lawrence Berkeley National Laboratory"/>
            <person name="Hensen N."/>
            <person name="Bonometti L."/>
            <person name="Westerberg I."/>
            <person name="Brannstrom I.O."/>
            <person name="Guillou S."/>
            <person name="Cros-Aarteil S."/>
            <person name="Calhoun S."/>
            <person name="Haridas S."/>
            <person name="Kuo A."/>
            <person name="Mondo S."/>
            <person name="Pangilinan J."/>
            <person name="Riley R."/>
            <person name="Labutti K."/>
            <person name="Andreopoulos B."/>
            <person name="Lipzen A."/>
            <person name="Chen C."/>
            <person name="Yanf M."/>
            <person name="Daum C."/>
            <person name="Ng V."/>
            <person name="Clum A."/>
            <person name="Steindorff A."/>
            <person name="Ohm R."/>
            <person name="Martin F."/>
            <person name="Silar P."/>
            <person name="Natvig D."/>
            <person name="Lalanne C."/>
            <person name="Gautier V."/>
            <person name="Ament-Velasquez S.L."/>
            <person name="Kruys A."/>
            <person name="Hutchinson M.I."/>
            <person name="Powell A.J."/>
            <person name="Barry K."/>
            <person name="Miller A.N."/>
            <person name="Grigoriev I.V."/>
            <person name="Debuchy R."/>
            <person name="Gladieux P."/>
            <person name="Thoren M.H."/>
            <person name="Johannesson H."/>
        </authorList>
    </citation>
    <scope>NUCLEOTIDE SEQUENCE</scope>
    <source>
        <strain evidence="1">CBS 606.72</strain>
    </source>
</reference>
<protein>
    <submittedName>
        <fullName evidence="1">Spherulation-specific family 4</fullName>
    </submittedName>
</protein>
<gene>
    <name evidence="1" type="ORF">B0T14DRAFT_412055</name>
</gene>